<dbReference type="KEGG" id="mbn:Mboo_1356"/>
<dbReference type="CDD" id="cd01741">
    <property type="entry name" value="GATase1_1"/>
    <property type="match status" value="1"/>
</dbReference>
<feature type="domain" description="Glutamine amidotransferase" evidence="1">
    <location>
        <begin position="40"/>
        <end position="189"/>
    </location>
</feature>
<dbReference type="AlphaFoldDB" id="A7I813"/>
<keyword evidence="3" id="KW-1185">Reference proteome</keyword>
<keyword evidence="2" id="KW-0808">Transferase</keyword>
<evidence type="ECO:0000259" key="1">
    <source>
        <dbReference type="Pfam" id="PF00117"/>
    </source>
</evidence>
<dbReference type="InterPro" id="IPR029062">
    <property type="entry name" value="Class_I_gatase-like"/>
</dbReference>
<dbReference type="SUPFAM" id="SSF52317">
    <property type="entry name" value="Class I glutamine amidotransferase-like"/>
    <property type="match status" value="1"/>
</dbReference>
<dbReference type="STRING" id="456442.Mboo_1356"/>
<proteinExistence type="predicted"/>
<gene>
    <name evidence="2" type="ordered locus">Mboo_1356</name>
</gene>
<protein>
    <submittedName>
        <fullName evidence="2">Glutamine amidotransferase class-I</fullName>
    </submittedName>
</protein>
<dbReference type="Proteomes" id="UP000002408">
    <property type="component" value="Chromosome"/>
</dbReference>
<accession>A7I813</accession>
<dbReference type="Gene3D" id="3.40.50.880">
    <property type="match status" value="1"/>
</dbReference>
<dbReference type="Pfam" id="PF00117">
    <property type="entry name" value="GATase"/>
    <property type="match status" value="1"/>
</dbReference>
<dbReference type="EMBL" id="CP000780">
    <property type="protein sequence ID" value="ABS55874.1"/>
    <property type="molecule type" value="Genomic_DNA"/>
</dbReference>
<dbReference type="HOGENOM" id="CLU_054974_3_3_2"/>
<dbReference type="GO" id="GO:0016740">
    <property type="term" value="F:transferase activity"/>
    <property type="evidence" value="ECO:0007669"/>
    <property type="project" value="UniProtKB-KW"/>
</dbReference>
<dbReference type="PANTHER" id="PTHR42695">
    <property type="entry name" value="GLUTAMINE AMIDOTRANSFERASE YLR126C-RELATED"/>
    <property type="match status" value="1"/>
</dbReference>
<dbReference type="InterPro" id="IPR044992">
    <property type="entry name" value="ChyE-like"/>
</dbReference>
<dbReference type="PROSITE" id="PS51273">
    <property type="entry name" value="GATASE_TYPE_1"/>
    <property type="match status" value="1"/>
</dbReference>
<organism evidence="2 3">
    <name type="scientific">Methanoregula boonei (strain DSM 21154 / JCM 14090 / 6A8)</name>
    <dbReference type="NCBI Taxonomy" id="456442"/>
    <lineage>
        <taxon>Archaea</taxon>
        <taxon>Methanobacteriati</taxon>
        <taxon>Methanobacteriota</taxon>
        <taxon>Stenosarchaea group</taxon>
        <taxon>Methanomicrobia</taxon>
        <taxon>Methanomicrobiales</taxon>
        <taxon>Methanoregulaceae</taxon>
        <taxon>Methanoregula</taxon>
    </lineage>
</organism>
<dbReference type="PANTHER" id="PTHR42695:SF5">
    <property type="entry name" value="GLUTAMINE AMIDOTRANSFERASE YLR126C-RELATED"/>
    <property type="match status" value="1"/>
</dbReference>
<evidence type="ECO:0000313" key="2">
    <source>
        <dbReference type="EMBL" id="ABS55874.1"/>
    </source>
</evidence>
<keyword evidence="2" id="KW-0315">Glutamine amidotransferase</keyword>
<dbReference type="GO" id="GO:0005829">
    <property type="term" value="C:cytosol"/>
    <property type="evidence" value="ECO:0007669"/>
    <property type="project" value="TreeGrafter"/>
</dbReference>
<name>A7I813_METB6</name>
<dbReference type="InterPro" id="IPR017926">
    <property type="entry name" value="GATASE"/>
</dbReference>
<reference evidence="3" key="1">
    <citation type="journal article" date="2015" name="Microbiology">
        <title>Genome of Methanoregula boonei 6A8 reveals adaptations to oligotrophic peatland environments.</title>
        <authorList>
            <person name="Braeuer S."/>
            <person name="Cadillo-Quiroz H."/>
            <person name="Kyrpides N."/>
            <person name="Woyke T."/>
            <person name="Goodwin L."/>
            <person name="Detter C."/>
            <person name="Podell S."/>
            <person name="Yavitt J.B."/>
            <person name="Zinder S.H."/>
        </authorList>
    </citation>
    <scope>NUCLEOTIDE SEQUENCE [LARGE SCALE GENOMIC DNA]</scope>
    <source>
        <strain evidence="3">DSM 21154 / JCM 14090 / 6A8</strain>
    </source>
</reference>
<evidence type="ECO:0000313" key="3">
    <source>
        <dbReference type="Proteomes" id="UP000002408"/>
    </source>
</evidence>
<sequence>MCLLLHTHIVRMKIAIFQHVASEPAGYFETVFFEQEIPFEYVRLYETNEIPDGAKNATHLLFMGGPMSVNDERELPWLVEEKALIRDAVKKDRPVLGICLGAQLIASAFGARVYPYRQETGWCTLTRTPDASGIFSRFPPQFSVFQLHGETFDLPPGARLLCTGETIHHQAFAYKTALGLQFHLELTDTIIREWVKDLDPGIQAAVQKETPRFLADSNRLCRVIAQDFVAKKG</sequence>
<dbReference type="eggNOG" id="arCOG00090">
    <property type="taxonomic scope" value="Archaea"/>
</dbReference>